<evidence type="ECO:0000259" key="2">
    <source>
        <dbReference type="Pfam" id="PF24209"/>
    </source>
</evidence>
<gene>
    <name evidence="3" type="ORF">C1645_739031</name>
</gene>
<dbReference type="Proteomes" id="UP000265703">
    <property type="component" value="Unassembled WGS sequence"/>
</dbReference>
<name>A0A397SYQ7_9GLOM</name>
<dbReference type="EMBL" id="QKYT01000239">
    <property type="protein sequence ID" value="RIA88947.1"/>
    <property type="molecule type" value="Genomic_DNA"/>
</dbReference>
<organism evidence="3 4">
    <name type="scientific">Glomus cerebriforme</name>
    <dbReference type="NCBI Taxonomy" id="658196"/>
    <lineage>
        <taxon>Eukaryota</taxon>
        <taxon>Fungi</taxon>
        <taxon>Fungi incertae sedis</taxon>
        <taxon>Mucoromycota</taxon>
        <taxon>Glomeromycotina</taxon>
        <taxon>Glomeromycetes</taxon>
        <taxon>Glomerales</taxon>
        <taxon>Glomeraceae</taxon>
        <taxon>Glomus</taxon>
    </lineage>
</organism>
<accession>A0A397SYQ7</accession>
<dbReference type="InterPro" id="IPR036537">
    <property type="entry name" value="Adaptor_Cbl_N_dom_sf"/>
</dbReference>
<dbReference type="OrthoDB" id="2383428at2759"/>
<dbReference type="GO" id="GO:0007166">
    <property type="term" value="P:cell surface receptor signaling pathway"/>
    <property type="evidence" value="ECO:0007669"/>
    <property type="project" value="InterPro"/>
</dbReference>
<evidence type="ECO:0000313" key="4">
    <source>
        <dbReference type="Proteomes" id="UP000265703"/>
    </source>
</evidence>
<dbReference type="Pfam" id="PF24209">
    <property type="entry name" value="DUF7431"/>
    <property type="match status" value="1"/>
</dbReference>
<keyword evidence="4" id="KW-1185">Reference proteome</keyword>
<reference evidence="3 4" key="1">
    <citation type="submission" date="2018-06" db="EMBL/GenBank/DDBJ databases">
        <title>Comparative genomics reveals the genomic features of Rhizophagus irregularis, R. cerebriforme, R. diaphanum and Gigaspora rosea, and their symbiotic lifestyle signature.</title>
        <authorList>
            <person name="Morin E."/>
            <person name="San Clemente H."/>
            <person name="Chen E.C.H."/>
            <person name="De La Providencia I."/>
            <person name="Hainaut M."/>
            <person name="Kuo A."/>
            <person name="Kohler A."/>
            <person name="Murat C."/>
            <person name="Tang N."/>
            <person name="Roy S."/>
            <person name="Loubradou J."/>
            <person name="Henrissat B."/>
            <person name="Grigoriev I.V."/>
            <person name="Corradi N."/>
            <person name="Roux C."/>
            <person name="Martin F.M."/>
        </authorList>
    </citation>
    <scope>NUCLEOTIDE SEQUENCE [LARGE SCALE GENOMIC DNA]</scope>
    <source>
        <strain evidence="3 4">DAOM 227022</strain>
    </source>
</reference>
<sequence length="1211" mass="137996">MTSTEVKVSVNGSQAIVTLTLDNKLSDIREILKNDNIIKMDNTLLFSKKFPTLNDKNGFAEISRENEKDFKLIEIIEKIETSYTLYLMKSSRHWKFLNDLHKLDFGCMMTSEGIERANNRAFKTENCQLTEINTKKDITVESKSMEDRMMKKNLFFIPDMNTKYFAKLGINHELKELESFKDQYQVIEKASFKICNLKATEDFIEKVNEAIELEDPKKFKQITEEFGQFIPTEVIMGHRIKIGDTADQTKKSLNDYRKWDIIEFRNPISIFELIDDSLDNKLRKDVYSFFGKRILYTEIQGIVRDSEVETEIVDIPRTISKIISNKQADCSIFATVVGMKDYYHCQILTLPSNEPKLMIHCFRENSKDCKLVIGWMVIGYDTNFKSIFPNCNTRLDDNIRFKILKKDYNPLEKKNIVEFDLNSPIERPYYIGIPVIHNSNLVINHYFSNNREKLYTFAYSLKDKKQVELPKFSFNILEITNYNNSLMMSEKNMNNNIIDLDKHDEFKKLKNIPKFVSLYSNKNSQQILLKQRFTQIKASSLDKKLSDDDQSSNESNNELNNNGNDDLKCSFFIPFESNHLRLSCLNSNSSFFKSSKRSRSDTKEIPFTEFSPLLDDVEKLSEDVVKSIQSRKYNKEILDQFRRRALEAGKIVKNLKAYRYQYNNFFNQDNLILLKNLEENIKKIDKFVKEIDQSKEINRSRISIVSNIKKFYDAKKFRESFDNNFNKVKRSMESSKEQETYNDDLTDNNLSIEISETVDNTTISSDDGVETKFTPNTANSVTAKTTITLPPSSPTGNIAEFDSEQKKIYGGSKNKIINGNKSATSDSETSTKNQPKTSELDDKSNITTAGENEKTELPSDKNEEIFSNSSTILKDGKMVKSKTFNSIDIDENKNTTITTTKITIGEDGKTETIVTTTTEDSSGKIIYDATFTSEPEEIPSDKGERILDDETTTIAKSSKLVKTSGSGTPIKRSKTFSNCEIDENGDTTITTTQIATDSNGKTSTMVTITKDSNGERIYDGPFVSEPEELPSNNNDDKSANIANRCKSVKTGNSGTPIKRSKTFSNIEIDDNEHTTVTTTEIATDNNGKTATTVTTTTKDSNGEIIYDETFVSKPEEIPDKGEKILEDDGSITVLNTEMVKTGGSGTPIKRSKTFSNSEIDKNGMVTVTKTDMKTDENGNTKVTVTITNKKIKMQNFLPQMINFSKRKTLGP</sequence>
<dbReference type="STRING" id="658196.A0A397SYQ7"/>
<feature type="compositionally biased region" description="Polar residues" evidence="1">
    <location>
        <begin position="815"/>
        <end position="837"/>
    </location>
</feature>
<dbReference type="AlphaFoldDB" id="A0A397SYQ7"/>
<evidence type="ECO:0000313" key="3">
    <source>
        <dbReference type="EMBL" id="RIA88947.1"/>
    </source>
</evidence>
<feature type="region of interest" description="Disordered" evidence="1">
    <location>
        <begin position="810"/>
        <end position="863"/>
    </location>
</feature>
<protein>
    <recommendedName>
        <fullName evidence="2">DUF7431 domain-containing protein</fullName>
    </recommendedName>
</protein>
<dbReference type="Gene3D" id="1.20.930.20">
    <property type="entry name" value="Adaptor protein Cbl, N-terminal domain"/>
    <property type="match status" value="1"/>
</dbReference>
<comment type="caution">
    <text evidence="3">The sequence shown here is derived from an EMBL/GenBank/DDBJ whole genome shotgun (WGS) entry which is preliminary data.</text>
</comment>
<feature type="domain" description="DUF7431" evidence="2">
    <location>
        <begin position="308"/>
        <end position="542"/>
    </location>
</feature>
<feature type="compositionally biased region" description="Basic and acidic residues" evidence="1">
    <location>
        <begin position="851"/>
        <end position="863"/>
    </location>
</feature>
<evidence type="ECO:0000256" key="1">
    <source>
        <dbReference type="SAM" id="MobiDB-lite"/>
    </source>
</evidence>
<dbReference type="InterPro" id="IPR055854">
    <property type="entry name" value="DUF7431"/>
</dbReference>
<proteinExistence type="predicted"/>